<dbReference type="InterPro" id="IPR027417">
    <property type="entry name" value="P-loop_NTPase"/>
</dbReference>
<dbReference type="SUPFAM" id="SSF52540">
    <property type="entry name" value="P-loop containing nucleoside triphosphate hydrolases"/>
    <property type="match status" value="2"/>
</dbReference>
<keyword evidence="3 9" id="KW-0347">Helicase</keyword>
<dbReference type="SMART" id="SM00487">
    <property type="entry name" value="DEXDc"/>
    <property type="match status" value="1"/>
</dbReference>
<dbReference type="Gene3D" id="3.40.50.10810">
    <property type="entry name" value="Tandem AAA-ATPase domain"/>
    <property type="match status" value="1"/>
</dbReference>
<dbReference type="CDD" id="cd18011">
    <property type="entry name" value="DEXDc_RapA"/>
    <property type="match status" value="1"/>
</dbReference>
<comment type="similarity">
    <text evidence="9">Belongs to the SNF2/RAD54 helicase family. RapA subfamily.</text>
</comment>
<dbReference type="PANTHER" id="PTHR45766">
    <property type="entry name" value="DNA ANNEALING HELICASE AND ENDONUCLEASE ZRANB3 FAMILY MEMBER"/>
    <property type="match status" value="1"/>
</dbReference>
<dbReference type="GO" id="GO:0006355">
    <property type="term" value="P:regulation of DNA-templated transcription"/>
    <property type="evidence" value="ECO:0007669"/>
    <property type="project" value="UniProtKB-UniRule"/>
</dbReference>
<keyword evidence="2 9" id="KW-0378">Hydrolase</keyword>
<dbReference type="InterPro" id="IPR049730">
    <property type="entry name" value="SNF2/RAD54-like_C"/>
</dbReference>
<dbReference type="GO" id="GO:0004386">
    <property type="term" value="F:helicase activity"/>
    <property type="evidence" value="ECO:0007669"/>
    <property type="project" value="UniProtKB-UniRule"/>
</dbReference>
<dbReference type="Pfam" id="PF00176">
    <property type="entry name" value="SNF2-rel_dom"/>
    <property type="match status" value="1"/>
</dbReference>
<dbReference type="InterPro" id="IPR038718">
    <property type="entry name" value="SNF2-like_sf"/>
</dbReference>
<dbReference type="InterPro" id="IPR022737">
    <property type="entry name" value="RapA_C"/>
</dbReference>
<dbReference type="GO" id="GO:0003677">
    <property type="term" value="F:DNA binding"/>
    <property type="evidence" value="ECO:0007669"/>
    <property type="project" value="UniProtKB-KW"/>
</dbReference>
<dbReference type="Pfam" id="PF00271">
    <property type="entry name" value="Helicase_C"/>
    <property type="match status" value="1"/>
</dbReference>
<evidence type="ECO:0000313" key="12">
    <source>
        <dbReference type="EMBL" id="MCM2681285.1"/>
    </source>
</evidence>
<evidence type="ECO:0000256" key="8">
    <source>
        <dbReference type="ARBA" id="ARBA00023163"/>
    </source>
</evidence>
<dbReference type="InterPro" id="IPR023949">
    <property type="entry name" value="Helicase_RapA"/>
</dbReference>
<dbReference type="Gene3D" id="6.10.140.1500">
    <property type="match status" value="1"/>
</dbReference>
<dbReference type="RefSeq" id="WP_251262769.1">
    <property type="nucleotide sequence ID" value="NZ_JAMQGP010000010.1"/>
</dbReference>
<dbReference type="InterPro" id="IPR000330">
    <property type="entry name" value="SNF2_N"/>
</dbReference>
<dbReference type="PROSITE" id="PS51192">
    <property type="entry name" value="HELICASE_ATP_BIND_1"/>
    <property type="match status" value="1"/>
</dbReference>
<dbReference type="InterPro" id="IPR057342">
    <property type="entry name" value="DEXDc_RapA"/>
</dbReference>
<dbReference type="Gene3D" id="6.10.140.2230">
    <property type="match status" value="1"/>
</dbReference>
<dbReference type="EMBL" id="JAMQGP010000010">
    <property type="protein sequence ID" value="MCM2681285.1"/>
    <property type="molecule type" value="Genomic_DNA"/>
</dbReference>
<dbReference type="GO" id="GO:0016817">
    <property type="term" value="F:hydrolase activity, acting on acid anhydrides"/>
    <property type="evidence" value="ECO:0007669"/>
    <property type="project" value="InterPro"/>
</dbReference>
<keyword evidence="8 9" id="KW-0804">Transcription</keyword>
<evidence type="ECO:0000256" key="1">
    <source>
        <dbReference type="ARBA" id="ARBA00022741"/>
    </source>
</evidence>
<dbReference type="Pfam" id="PF12137">
    <property type="entry name" value="RapA_C"/>
    <property type="match status" value="1"/>
</dbReference>
<organism evidence="12 13">
    <name type="scientific">Echinimonas agarilytica</name>
    <dbReference type="NCBI Taxonomy" id="1215918"/>
    <lineage>
        <taxon>Bacteria</taxon>
        <taxon>Pseudomonadati</taxon>
        <taxon>Pseudomonadota</taxon>
        <taxon>Gammaproteobacteria</taxon>
        <taxon>Alteromonadales</taxon>
        <taxon>Echinimonadaceae</taxon>
        <taxon>Echinimonas</taxon>
    </lineage>
</organism>
<dbReference type="NCBIfam" id="NF003426">
    <property type="entry name" value="PRK04914.1"/>
    <property type="match status" value="1"/>
</dbReference>
<evidence type="ECO:0000259" key="11">
    <source>
        <dbReference type="PROSITE" id="PS51194"/>
    </source>
</evidence>
<feature type="domain" description="Helicase ATP-binding" evidence="10">
    <location>
        <begin position="163"/>
        <end position="332"/>
    </location>
</feature>
<evidence type="ECO:0000256" key="7">
    <source>
        <dbReference type="ARBA" id="ARBA00023159"/>
    </source>
</evidence>
<dbReference type="Gene3D" id="2.30.30.930">
    <property type="match status" value="1"/>
</dbReference>
<keyword evidence="7 9" id="KW-0010">Activator</keyword>
<dbReference type="Gene3D" id="3.40.50.300">
    <property type="entry name" value="P-loop containing nucleotide triphosphate hydrolases"/>
    <property type="match status" value="1"/>
</dbReference>
<dbReference type="InterPro" id="IPR001650">
    <property type="entry name" value="Helicase_C-like"/>
</dbReference>
<evidence type="ECO:0000256" key="9">
    <source>
        <dbReference type="HAMAP-Rule" id="MF_01821"/>
    </source>
</evidence>
<keyword evidence="5 9" id="KW-0805">Transcription regulation</keyword>
<name>A0AA41W904_9GAMM</name>
<evidence type="ECO:0000256" key="5">
    <source>
        <dbReference type="ARBA" id="ARBA00023015"/>
    </source>
</evidence>
<reference evidence="12 13" key="1">
    <citation type="journal article" date="2013" name="Antonie Van Leeuwenhoek">
        <title>Echinimonas agarilytica gen. nov., sp. nov., a new gammaproteobacterium isolated from the sea urchin Strongylocentrotus intermedius.</title>
        <authorList>
            <person name="Nedashkovskaya O.I."/>
            <person name="Stenkova A.M."/>
            <person name="Zhukova N.V."/>
            <person name="Van Trappen S."/>
            <person name="Lee J.S."/>
            <person name="Kim S.B."/>
        </authorList>
    </citation>
    <scope>NUCLEOTIDE SEQUENCE [LARGE SCALE GENOMIC DNA]</scope>
    <source>
        <strain evidence="12 13">KMM 6351</strain>
    </source>
</reference>
<dbReference type="SMART" id="SM00490">
    <property type="entry name" value="HELICc"/>
    <property type="match status" value="1"/>
</dbReference>
<evidence type="ECO:0000256" key="3">
    <source>
        <dbReference type="ARBA" id="ARBA00022806"/>
    </source>
</evidence>
<accession>A0AA41W904</accession>
<evidence type="ECO:0000259" key="10">
    <source>
        <dbReference type="PROSITE" id="PS51192"/>
    </source>
</evidence>
<dbReference type="Pfam" id="PF18337">
    <property type="entry name" value="Tudor_RapA"/>
    <property type="match status" value="1"/>
</dbReference>
<keyword evidence="1 9" id="KW-0547">Nucleotide-binding</keyword>
<dbReference type="EC" id="3.6.4.-" evidence="9"/>
<evidence type="ECO:0000313" key="13">
    <source>
        <dbReference type="Proteomes" id="UP001165393"/>
    </source>
</evidence>
<dbReference type="AlphaFoldDB" id="A0AA41W904"/>
<feature type="domain" description="Helicase C-terminal" evidence="11">
    <location>
        <begin position="487"/>
        <end position="659"/>
    </location>
</feature>
<keyword evidence="6 9" id="KW-0238">DNA-binding</keyword>
<keyword evidence="13" id="KW-1185">Reference proteome</keyword>
<comment type="function">
    <text evidence="9">Transcription regulator that activates transcription by stimulating RNA polymerase (RNAP) recycling in case of stress conditions such as supercoiled DNA or high salt concentrations. Probably acts by releasing the RNAP, when it is trapped or immobilized on tightly supercoiled DNA. Does not activate transcription on linear DNA. Probably not involved in DNA repair.</text>
</comment>
<dbReference type="Gene3D" id="2.30.30.140">
    <property type="match status" value="1"/>
</dbReference>
<dbReference type="InterPro" id="IPR040766">
    <property type="entry name" value="Tudor_2_RapA"/>
</dbReference>
<dbReference type="Pfam" id="PF18339">
    <property type="entry name" value="Tudor_1_RapA"/>
    <property type="match status" value="1"/>
</dbReference>
<dbReference type="CDD" id="cd18793">
    <property type="entry name" value="SF2_C_SNF"/>
    <property type="match status" value="1"/>
</dbReference>
<comment type="caution">
    <text evidence="12">The sequence shown here is derived from an EMBL/GenBank/DDBJ whole genome shotgun (WGS) entry which is preliminary data.</text>
</comment>
<dbReference type="GO" id="GO:0005524">
    <property type="term" value="F:ATP binding"/>
    <property type="evidence" value="ECO:0007669"/>
    <property type="project" value="UniProtKB-UniRule"/>
</dbReference>
<evidence type="ECO:0000256" key="2">
    <source>
        <dbReference type="ARBA" id="ARBA00022801"/>
    </source>
</evidence>
<keyword evidence="4 9" id="KW-0067">ATP-binding</keyword>
<dbReference type="HAMAP" id="MF_01821">
    <property type="entry name" value="Helicase_RapA"/>
    <property type="match status" value="1"/>
</dbReference>
<feature type="binding site" evidence="9">
    <location>
        <begin position="176"/>
        <end position="183"/>
    </location>
    <ligand>
        <name>ATP</name>
        <dbReference type="ChEBI" id="CHEBI:30616"/>
    </ligand>
</feature>
<comment type="subunit">
    <text evidence="9">Interacts with the RNAP. Has a higher affinity for the core RNAP than for the holoenzyme. Its ATPase activity is stimulated by binding to RNAP.</text>
</comment>
<dbReference type="PROSITE" id="PS51194">
    <property type="entry name" value="HELICASE_CTER"/>
    <property type="match status" value="1"/>
</dbReference>
<feature type="short sequence motif" description="DEAH box" evidence="9">
    <location>
        <begin position="278"/>
        <end position="281"/>
    </location>
</feature>
<dbReference type="PANTHER" id="PTHR45766:SF6">
    <property type="entry name" value="SWI_SNF-RELATED MATRIX-ASSOCIATED ACTIN-DEPENDENT REGULATOR OF CHROMATIN SUBFAMILY A-LIKE PROTEIN 1"/>
    <property type="match status" value="1"/>
</dbReference>
<evidence type="ECO:0000256" key="4">
    <source>
        <dbReference type="ARBA" id="ARBA00022840"/>
    </source>
</evidence>
<proteinExistence type="inferred from homology"/>
<evidence type="ECO:0000256" key="6">
    <source>
        <dbReference type="ARBA" id="ARBA00023125"/>
    </source>
</evidence>
<dbReference type="InterPro" id="IPR040765">
    <property type="entry name" value="Tudor_1_RapA"/>
</dbReference>
<gene>
    <name evidence="9 12" type="primary">rapA</name>
    <name evidence="12" type="ORF">NAF29_16680</name>
</gene>
<dbReference type="Proteomes" id="UP001165393">
    <property type="component" value="Unassembled WGS sequence"/>
</dbReference>
<sequence length="965" mass="108536">MSHAIGQRWLSDNESELGIGILTALDARTITLYFPATEERRVYSIKDAPITRLAFAVNDTVSHVEDWQLKITELKENNGVIYYIGDRVDTGETTLLVETELSPNIVVNQPQDRLFAGQLDRMEQFNLRHQCLQNRARLQSSPIRGLNGARIGLIPHQLHIAKEAGQRFAPRLLLADEVGLGKTIEAGLILHQQLLTERAQRVLILVPESLQHQWLVELLRRFNIQVALFDEARIQESLDEALNPFESAQIVLCSQRLMNKRKIHDAAVEAEWDLLVVDEAHHLTWEDGKPGRNYQQVAQLAEQTPGLLLLTATPDQLGHEGHFARLRLLDPNRFHDYQSFVAEENSYRDVADAANALLDEQALTQAQLTLLNELISENDIEPLLRCIQDDSVNADQRQSAKDELLELLLDRHGTSRVLFRNTRAAVKGFPKRNLTSYALEMPAAYKTAMKLMGSSEPQERLIQLLTPETCYGEIEGSSEAWLNIDPRVDWLLNKLAELKPHKVLLICSQKRTVLQLAETMRERTGMHVSTFHEDMSIVERDRAAAHFADEYDGTQVLLCSEIGSEGRNFQFAHHLVLFDLPLNPDLLEQRIGRLDRIGQRHDINIHVPCLTDSAQIRLLDWLHQGLNALESTLSIGKKIFDEFEQSLVEGLLMNLDSEHWEQLIHQTKTRRMELIAELEKGRDRLLELGSCGQKEAEQLISDIAAQDDETELPQFMLKLWDVYGVNQDEKGEKCIALMPTEGMLGAELPGLPDDGATITFDRTTALSREDVQFLSWDHPMVAGAVDAILGTPTGSTNVAIIKNRGLPNGSYMLQLLYTLQVSAPGSLQLGRFLSSQTIRILLDKTGNDLADKVSFEQLAPQLSPIGRHTGTKLVAALRQFLPDLILNGEAKATVQSNAMTAQALTKADQYFRHEIDRLTALKAVNPSVRDEEIEFLEQQAIQAQAALSQAQLRIEGVQLIVVNHS</sequence>
<dbReference type="InterPro" id="IPR014001">
    <property type="entry name" value="Helicase_ATP-bd"/>
</dbReference>
<protein>
    <recommendedName>
        <fullName evidence="9">RNA polymerase-associated protein RapA</fullName>
        <ecNumber evidence="9">3.6.4.-</ecNumber>
    </recommendedName>
    <alternativeName>
        <fullName evidence="9">ATP-dependent helicase HepA</fullName>
    </alternativeName>
</protein>
<dbReference type="Gene3D" id="3.30.360.80">
    <property type="match status" value="1"/>
</dbReference>